<dbReference type="InterPro" id="IPR012677">
    <property type="entry name" value="Nucleotide-bd_a/b_plait_sf"/>
</dbReference>
<sequence>MAAEHGDRSHHGPRGPRDPRVPRAPQPLFAGDQFMAAFRQGQPSSTNTSEPQKKEDHLKPALFAPPQNVQTSRPPSAKPARDIGNLPPQPDVTATMFNGDSKAKLRSKAIETDTPDTSFRIAKKAVVRRADAPKPITSDATNQSSLGQTPAGMDRSTEPPSGYTNREVHGKENTPASYQAIEAQSTPRTVVQTTPARSNSQRAPETPATAPNVRPHAARDVPFSQPSAASAPRVPQPSASAERQRGQNASQIKSKNTRQDDPELRFVRMRNIAVAVKAEDIYQFFCSFRIARNGVTIHRENFRTAYVEFLSHEDAKEAKEALDRKPLCALKVTLDLVSKPPISVSDDHPTEVAPAGIRNHALAATRNINVGSQNSQGARGSIIGQERISVAEPTRARRPTLTFGLEASRYAAEVEDTQDHRLRVGLHDHFFHDTSSYTFARDARH</sequence>
<evidence type="ECO:0000313" key="4">
    <source>
        <dbReference type="Proteomes" id="UP000799766"/>
    </source>
</evidence>
<dbReference type="InterPro" id="IPR035979">
    <property type="entry name" value="RBD_domain_sf"/>
</dbReference>
<feature type="region of interest" description="Disordered" evidence="1">
    <location>
        <begin position="1"/>
        <end position="112"/>
    </location>
</feature>
<dbReference type="Pfam" id="PF00076">
    <property type="entry name" value="RRM_1"/>
    <property type="match status" value="1"/>
</dbReference>
<dbReference type="GO" id="GO:0003723">
    <property type="term" value="F:RNA binding"/>
    <property type="evidence" value="ECO:0007669"/>
    <property type="project" value="InterPro"/>
</dbReference>
<evidence type="ECO:0000259" key="2">
    <source>
        <dbReference type="Pfam" id="PF00076"/>
    </source>
</evidence>
<keyword evidence="4" id="KW-1185">Reference proteome</keyword>
<feature type="compositionally biased region" description="Polar residues" evidence="1">
    <location>
        <begin position="41"/>
        <end position="50"/>
    </location>
</feature>
<feature type="domain" description="RRM" evidence="2">
    <location>
        <begin position="269"/>
        <end position="326"/>
    </location>
</feature>
<organism evidence="3 4">
    <name type="scientific">Lineolata rhizophorae</name>
    <dbReference type="NCBI Taxonomy" id="578093"/>
    <lineage>
        <taxon>Eukaryota</taxon>
        <taxon>Fungi</taxon>
        <taxon>Dikarya</taxon>
        <taxon>Ascomycota</taxon>
        <taxon>Pezizomycotina</taxon>
        <taxon>Dothideomycetes</taxon>
        <taxon>Dothideomycetes incertae sedis</taxon>
        <taxon>Lineolatales</taxon>
        <taxon>Lineolataceae</taxon>
        <taxon>Lineolata</taxon>
    </lineage>
</organism>
<accession>A0A6A6NY59</accession>
<reference evidence="3" key="1">
    <citation type="journal article" date="2020" name="Stud. Mycol.">
        <title>101 Dothideomycetes genomes: a test case for predicting lifestyles and emergence of pathogens.</title>
        <authorList>
            <person name="Haridas S."/>
            <person name="Albert R."/>
            <person name="Binder M."/>
            <person name="Bloem J."/>
            <person name="Labutti K."/>
            <person name="Salamov A."/>
            <person name="Andreopoulos B."/>
            <person name="Baker S."/>
            <person name="Barry K."/>
            <person name="Bills G."/>
            <person name="Bluhm B."/>
            <person name="Cannon C."/>
            <person name="Castanera R."/>
            <person name="Culley D."/>
            <person name="Daum C."/>
            <person name="Ezra D."/>
            <person name="Gonzalez J."/>
            <person name="Henrissat B."/>
            <person name="Kuo A."/>
            <person name="Liang C."/>
            <person name="Lipzen A."/>
            <person name="Lutzoni F."/>
            <person name="Magnuson J."/>
            <person name="Mondo S."/>
            <person name="Nolan M."/>
            <person name="Ohm R."/>
            <person name="Pangilinan J."/>
            <person name="Park H.-J."/>
            <person name="Ramirez L."/>
            <person name="Alfaro M."/>
            <person name="Sun H."/>
            <person name="Tritt A."/>
            <person name="Yoshinaga Y."/>
            <person name="Zwiers L.-H."/>
            <person name="Turgeon B."/>
            <person name="Goodwin S."/>
            <person name="Spatafora J."/>
            <person name="Crous P."/>
            <person name="Grigoriev I."/>
        </authorList>
    </citation>
    <scope>NUCLEOTIDE SEQUENCE</scope>
    <source>
        <strain evidence="3">ATCC 16933</strain>
    </source>
</reference>
<feature type="compositionally biased region" description="Polar residues" evidence="1">
    <location>
        <begin position="237"/>
        <end position="254"/>
    </location>
</feature>
<dbReference type="InterPro" id="IPR000504">
    <property type="entry name" value="RRM_dom"/>
</dbReference>
<feature type="region of interest" description="Disordered" evidence="1">
    <location>
        <begin position="124"/>
        <end position="262"/>
    </location>
</feature>
<feature type="compositionally biased region" description="Basic and acidic residues" evidence="1">
    <location>
        <begin position="1"/>
        <end position="21"/>
    </location>
</feature>
<protein>
    <recommendedName>
        <fullName evidence="2">RRM domain-containing protein</fullName>
    </recommendedName>
</protein>
<evidence type="ECO:0000256" key="1">
    <source>
        <dbReference type="SAM" id="MobiDB-lite"/>
    </source>
</evidence>
<evidence type="ECO:0000313" key="3">
    <source>
        <dbReference type="EMBL" id="KAF2456651.1"/>
    </source>
</evidence>
<gene>
    <name evidence="3" type="ORF">BDY21DRAFT_40252</name>
</gene>
<feature type="compositionally biased region" description="Polar residues" evidence="1">
    <location>
        <begin position="174"/>
        <end position="203"/>
    </location>
</feature>
<dbReference type="Proteomes" id="UP000799766">
    <property type="component" value="Unassembled WGS sequence"/>
</dbReference>
<dbReference type="SUPFAM" id="SSF54928">
    <property type="entry name" value="RNA-binding domain, RBD"/>
    <property type="match status" value="1"/>
</dbReference>
<dbReference type="EMBL" id="MU001682">
    <property type="protein sequence ID" value="KAF2456651.1"/>
    <property type="molecule type" value="Genomic_DNA"/>
</dbReference>
<dbReference type="Gene3D" id="3.30.70.330">
    <property type="match status" value="1"/>
</dbReference>
<feature type="compositionally biased region" description="Polar residues" evidence="1">
    <location>
        <begin position="138"/>
        <end position="148"/>
    </location>
</feature>
<proteinExistence type="predicted"/>
<dbReference type="AlphaFoldDB" id="A0A6A6NY59"/>
<name>A0A6A6NY59_9PEZI</name>